<dbReference type="Pfam" id="PF01926">
    <property type="entry name" value="MMR_HSR1"/>
    <property type="match status" value="1"/>
</dbReference>
<dbReference type="InterPro" id="IPR050755">
    <property type="entry name" value="TRAFAC_YlqF/YawG_RiboMat"/>
</dbReference>
<feature type="domain" description="G" evidence="4">
    <location>
        <begin position="7"/>
        <end position="67"/>
    </location>
</feature>
<evidence type="ECO:0000256" key="2">
    <source>
        <dbReference type="ARBA" id="ARBA00023134"/>
    </source>
</evidence>
<dbReference type="SUPFAM" id="SSF52540">
    <property type="entry name" value="P-loop containing nucleoside triphosphate hydrolases"/>
    <property type="match status" value="1"/>
</dbReference>
<dbReference type="GO" id="GO:0005730">
    <property type="term" value="C:nucleolus"/>
    <property type="evidence" value="ECO:0007669"/>
    <property type="project" value="TreeGrafter"/>
</dbReference>
<dbReference type="GO" id="GO:0005525">
    <property type="term" value="F:GTP binding"/>
    <property type="evidence" value="ECO:0007669"/>
    <property type="project" value="UniProtKB-KW"/>
</dbReference>
<dbReference type="PANTHER" id="PTHR11089:SF9">
    <property type="entry name" value="NUCLEOLAR GTP-BINDING PROTEIN 2"/>
    <property type="match status" value="1"/>
</dbReference>
<feature type="non-terminal residue" evidence="5">
    <location>
        <position position="183"/>
    </location>
</feature>
<evidence type="ECO:0000256" key="3">
    <source>
        <dbReference type="SAM" id="MobiDB-lite"/>
    </source>
</evidence>
<evidence type="ECO:0000259" key="4">
    <source>
        <dbReference type="Pfam" id="PF01926"/>
    </source>
</evidence>
<feature type="compositionally biased region" description="Basic and acidic residues" evidence="3">
    <location>
        <begin position="166"/>
        <end position="183"/>
    </location>
</feature>
<keyword evidence="2" id="KW-0342">GTP-binding</keyword>
<protein>
    <submittedName>
        <fullName evidence="5">Nucleolar GTP-binding protein 2</fullName>
    </submittedName>
</protein>
<gene>
    <name evidence="5" type="ORF">GBAR_LOCUS11961</name>
</gene>
<comment type="caution">
    <text evidence="5">The sequence shown here is derived from an EMBL/GenBank/DDBJ whole genome shotgun (WGS) entry which is preliminary data.</text>
</comment>
<dbReference type="Proteomes" id="UP001174909">
    <property type="component" value="Unassembled WGS sequence"/>
</dbReference>
<dbReference type="EMBL" id="CASHTH010001793">
    <property type="protein sequence ID" value="CAI8019983.1"/>
    <property type="molecule type" value="Genomic_DNA"/>
</dbReference>
<dbReference type="InterPro" id="IPR027417">
    <property type="entry name" value="P-loop_NTPase"/>
</dbReference>
<evidence type="ECO:0000313" key="5">
    <source>
        <dbReference type="EMBL" id="CAI8019983.1"/>
    </source>
</evidence>
<reference evidence="5" key="1">
    <citation type="submission" date="2023-03" db="EMBL/GenBank/DDBJ databases">
        <authorList>
            <person name="Steffen K."/>
            <person name="Cardenas P."/>
        </authorList>
    </citation>
    <scope>NUCLEOTIDE SEQUENCE</scope>
</reference>
<sequence length="183" mass="20824">LPPISSVGFIGYRNVGKSSVINTLRKKKVCKVAPIAGETKVWQYITLMRRIYLIDCPGVVYPTGDSDTQIVLKGVVSCYVFFFKFSHLTREIERGKMKVCDVKIYNSERLKGKADNLESRGKRNCLSKIGGKIRYGERRQGVKREKYLNLERQTIREVTGPPDVPSKIEGKDNSKEERSFEGD</sequence>
<evidence type="ECO:0000313" key="6">
    <source>
        <dbReference type="Proteomes" id="UP001174909"/>
    </source>
</evidence>
<dbReference type="AlphaFoldDB" id="A0AA35RZU4"/>
<dbReference type="PRINTS" id="PR00326">
    <property type="entry name" value="GTP1OBG"/>
</dbReference>
<proteinExistence type="predicted"/>
<organism evidence="5 6">
    <name type="scientific">Geodia barretti</name>
    <name type="common">Barrett's horny sponge</name>
    <dbReference type="NCBI Taxonomy" id="519541"/>
    <lineage>
        <taxon>Eukaryota</taxon>
        <taxon>Metazoa</taxon>
        <taxon>Porifera</taxon>
        <taxon>Demospongiae</taxon>
        <taxon>Heteroscleromorpha</taxon>
        <taxon>Tetractinellida</taxon>
        <taxon>Astrophorina</taxon>
        <taxon>Geodiidae</taxon>
        <taxon>Geodia</taxon>
    </lineage>
</organism>
<name>A0AA35RZU4_GEOBA</name>
<keyword evidence="1" id="KW-0547">Nucleotide-binding</keyword>
<evidence type="ECO:0000256" key="1">
    <source>
        <dbReference type="ARBA" id="ARBA00022741"/>
    </source>
</evidence>
<dbReference type="InterPro" id="IPR006073">
    <property type="entry name" value="GTP-bd"/>
</dbReference>
<dbReference type="Gene3D" id="3.40.50.300">
    <property type="entry name" value="P-loop containing nucleotide triphosphate hydrolases"/>
    <property type="match status" value="1"/>
</dbReference>
<feature type="region of interest" description="Disordered" evidence="3">
    <location>
        <begin position="154"/>
        <end position="183"/>
    </location>
</feature>
<dbReference type="PANTHER" id="PTHR11089">
    <property type="entry name" value="GTP-BINDING PROTEIN-RELATED"/>
    <property type="match status" value="1"/>
</dbReference>
<accession>A0AA35RZU4</accession>
<keyword evidence="6" id="KW-1185">Reference proteome</keyword>